<evidence type="ECO:0000313" key="9">
    <source>
        <dbReference type="Proteomes" id="UP000822688"/>
    </source>
</evidence>
<evidence type="ECO:0000313" key="8">
    <source>
        <dbReference type="EMBL" id="KAG0555933.1"/>
    </source>
</evidence>
<keyword evidence="4" id="KW-0560">Oxidoreductase</keyword>
<feature type="binding site" evidence="5">
    <location>
        <position position="52"/>
    </location>
    <ligand>
        <name>FAD</name>
        <dbReference type="ChEBI" id="CHEBI:57692"/>
    </ligand>
</feature>
<gene>
    <name evidence="8" type="ORF">KC19_11G013800</name>
</gene>
<keyword evidence="6" id="KW-0732">Signal</keyword>
<dbReference type="PANTHER" id="PTHR10742:SF313">
    <property type="entry name" value="AMINE OXIDASE"/>
    <property type="match status" value="1"/>
</dbReference>
<dbReference type="Gene3D" id="3.90.660.10">
    <property type="match status" value="1"/>
</dbReference>
<feature type="signal peptide" evidence="6">
    <location>
        <begin position="1"/>
        <end position="22"/>
    </location>
</feature>
<feature type="binding site" evidence="5">
    <location>
        <begin position="72"/>
        <end position="73"/>
    </location>
    <ligand>
        <name>FAD</name>
        <dbReference type="ChEBI" id="CHEBI:57692"/>
    </ligand>
</feature>
<proteinExistence type="inferred from homology"/>
<evidence type="ECO:0000256" key="5">
    <source>
        <dbReference type="PIRSR" id="PIRSR601613-1"/>
    </source>
</evidence>
<feature type="chain" id="PRO_5035847059" description="Amine oxidase domain-containing protein" evidence="6">
    <location>
        <begin position="23"/>
        <end position="537"/>
    </location>
</feature>
<dbReference type="EMBL" id="CM026432">
    <property type="protein sequence ID" value="KAG0555933.1"/>
    <property type="molecule type" value="Genomic_DNA"/>
</dbReference>
<dbReference type="InterPro" id="IPR050281">
    <property type="entry name" value="Flavin_monoamine_oxidase"/>
</dbReference>
<comment type="caution">
    <text evidence="8">The sequence shown here is derived from an EMBL/GenBank/DDBJ whole genome shotgun (WGS) entry which is preliminary data.</text>
</comment>
<dbReference type="SUPFAM" id="SSF54373">
    <property type="entry name" value="FAD-linked reductases, C-terminal domain"/>
    <property type="match status" value="1"/>
</dbReference>
<dbReference type="GO" id="GO:0046592">
    <property type="term" value="F:polyamine oxidase activity"/>
    <property type="evidence" value="ECO:0007669"/>
    <property type="project" value="UniProtKB-ARBA"/>
</dbReference>
<feature type="binding site" evidence="5">
    <location>
        <position position="265"/>
    </location>
    <ligand>
        <name>FAD</name>
        <dbReference type="ChEBI" id="CHEBI:57692"/>
    </ligand>
</feature>
<sequence>MGRRESSAMVLLALVLLHGVQAGRVLPVEEPDVSATVKATRVSVIIIGAGMSGITAGKTLSENGVKDLLILEARDEIGGRMMTHDFGGITIEKGANWIEGVNGPNVNPIIPIAKEIGLVNDRSDFENITNNIYGANGKVDLEVAEPANKFIEDLYESSESLALRLTNDTDVSVLTAQRFYGRFPVTPVEMALDYWYNDFTSAEPPRITSLKNTQPLPTDAIFGDDVYFVHDPRGYKSVVHHLANSYLENKNETITDNRLKLNTLVNKIEYSKEGVEVTTKDGTVYTSDYAIVSVSLGVLQSTAIDFVPDLPFWKLKAIYTFDMAVYTKIFLKFSKKFWSSGSGNKFWLYADERRGYYPIWENLDSEFPDANVLMVTVTDEESRRIEQQPDSETLDEIMGVLKNMFGKDVPTADDIYVPKWVADPLFRGSYSNWPVGAEPIVFQQLQAPVENIYFTGEHTSELYSGYVHGAHLQGMSIANSLLDCKKNQKCAPTAQVYDNLSRDCAGHLEAERNREKLMWRKKIARLEKELTEARHVK</sequence>
<dbReference type="Gene3D" id="3.50.50.60">
    <property type="entry name" value="FAD/NAD(P)-binding domain"/>
    <property type="match status" value="1"/>
</dbReference>
<evidence type="ECO:0000259" key="7">
    <source>
        <dbReference type="Pfam" id="PF01593"/>
    </source>
</evidence>
<evidence type="ECO:0000256" key="3">
    <source>
        <dbReference type="ARBA" id="ARBA00005995"/>
    </source>
</evidence>
<evidence type="ECO:0000256" key="1">
    <source>
        <dbReference type="ARBA" id="ARBA00001974"/>
    </source>
</evidence>
<dbReference type="PRINTS" id="PR00757">
    <property type="entry name" value="AMINEOXDASEF"/>
</dbReference>
<accession>A0A8T0G9R7</accession>
<dbReference type="PANTHER" id="PTHR10742">
    <property type="entry name" value="FLAVIN MONOAMINE OXIDASE"/>
    <property type="match status" value="1"/>
</dbReference>
<dbReference type="GO" id="GO:0006598">
    <property type="term" value="P:polyamine catabolic process"/>
    <property type="evidence" value="ECO:0007669"/>
    <property type="project" value="UniProtKB-ARBA"/>
</dbReference>
<dbReference type="InterPro" id="IPR001613">
    <property type="entry name" value="Flavin_amine_oxidase"/>
</dbReference>
<dbReference type="Pfam" id="PF01593">
    <property type="entry name" value="Amino_oxidase"/>
    <property type="match status" value="1"/>
</dbReference>
<feature type="domain" description="Amine oxidase" evidence="7">
    <location>
        <begin position="51"/>
        <end position="481"/>
    </location>
</feature>
<evidence type="ECO:0000256" key="2">
    <source>
        <dbReference type="ARBA" id="ARBA00004723"/>
    </source>
</evidence>
<reference evidence="8 9" key="1">
    <citation type="submission" date="2020-06" db="EMBL/GenBank/DDBJ databases">
        <title>WGS assembly of Ceratodon purpureus strain R40.</title>
        <authorList>
            <person name="Carey S.B."/>
            <person name="Jenkins J."/>
            <person name="Shu S."/>
            <person name="Lovell J.T."/>
            <person name="Sreedasyam A."/>
            <person name="Maumus F."/>
            <person name="Tiley G.P."/>
            <person name="Fernandez-Pozo N."/>
            <person name="Barry K."/>
            <person name="Chen C."/>
            <person name="Wang M."/>
            <person name="Lipzen A."/>
            <person name="Daum C."/>
            <person name="Saski C.A."/>
            <person name="Payton A.C."/>
            <person name="Mcbreen J.C."/>
            <person name="Conrad R.E."/>
            <person name="Kollar L.M."/>
            <person name="Olsson S."/>
            <person name="Huttunen S."/>
            <person name="Landis J.B."/>
            <person name="Wickett N.J."/>
            <person name="Johnson M.G."/>
            <person name="Rensing S.A."/>
            <person name="Grimwood J."/>
            <person name="Schmutz J."/>
            <person name="Mcdaniel S.F."/>
        </authorList>
    </citation>
    <scope>NUCLEOTIDE SEQUENCE [LARGE SCALE GENOMIC DNA]</scope>
    <source>
        <strain evidence="8 9">R40</strain>
    </source>
</reference>
<dbReference type="InterPro" id="IPR036188">
    <property type="entry name" value="FAD/NAD-bd_sf"/>
</dbReference>
<organism evidence="8 9">
    <name type="scientific">Ceratodon purpureus</name>
    <name type="common">Fire moss</name>
    <name type="synonym">Dicranum purpureum</name>
    <dbReference type="NCBI Taxonomy" id="3225"/>
    <lineage>
        <taxon>Eukaryota</taxon>
        <taxon>Viridiplantae</taxon>
        <taxon>Streptophyta</taxon>
        <taxon>Embryophyta</taxon>
        <taxon>Bryophyta</taxon>
        <taxon>Bryophytina</taxon>
        <taxon>Bryopsida</taxon>
        <taxon>Dicranidae</taxon>
        <taxon>Pseudoditrichales</taxon>
        <taxon>Ditrichaceae</taxon>
        <taxon>Ceratodon</taxon>
    </lineage>
</organism>
<evidence type="ECO:0000256" key="6">
    <source>
        <dbReference type="SAM" id="SignalP"/>
    </source>
</evidence>
<dbReference type="AlphaFoldDB" id="A0A8T0G9R7"/>
<dbReference type="SUPFAM" id="SSF51905">
    <property type="entry name" value="FAD/NAD(P)-binding domain"/>
    <property type="match status" value="1"/>
</dbReference>
<keyword evidence="9" id="KW-1185">Reference proteome</keyword>
<comment type="pathway">
    <text evidence="2">Amine and polyamine degradation; spermine degradation.</text>
</comment>
<dbReference type="Proteomes" id="UP000822688">
    <property type="component" value="Chromosome 11"/>
</dbReference>
<comment type="similarity">
    <text evidence="3">Belongs to the flavin monoamine oxidase family.</text>
</comment>
<name>A0A8T0G9R7_CERPU</name>
<protein>
    <recommendedName>
        <fullName evidence="7">Amine oxidase domain-containing protein</fullName>
    </recommendedName>
</protein>
<dbReference type="InterPro" id="IPR002937">
    <property type="entry name" value="Amino_oxidase"/>
</dbReference>
<evidence type="ECO:0000256" key="4">
    <source>
        <dbReference type="ARBA" id="ARBA00023002"/>
    </source>
</evidence>
<comment type="cofactor">
    <cofactor evidence="1">
        <name>FAD</name>
        <dbReference type="ChEBI" id="CHEBI:57692"/>
    </cofactor>
</comment>